<evidence type="ECO:0000313" key="3">
    <source>
        <dbReference type="Proteomes" id="UP001549320"/>
    </source>
</evidence>
<reference evidence="2 3" key="1">
    <citation type="submission" date="2024-06" db="EMBL/GenBank/DDBJ databases">
        <title>Sorghum-associated microbial communities from plants grown in Nebraska, USA.</title>
        <authorList>
            <person name="Schachtman D."/>
        </authorList>
    </citation>
    <scope>NUCLEOTIDE SEQUENCE [LARGE SCALE GENOMIC DNA]</scope>
    <source>
        <strain evidence="2 3">2709</strain>
    </source>
</reference>
<keyword evidence="3" id="KW-1185">Reference proteome</keyword>
<organism evidence="2 3">
    <name type="scientific">Ottowia thiooxydans</name>
    <dbReference type="NCBI Taxonomy" id="219182"/>
    <lineage>
        <taxon>Bacteria</taxon>
        <taxon>Pseudomonadati</taxon>
        <taxon>Pseudomonadota</taxon>
        <taxon>Betaproteobacteria</taxon>
        <taxon>Burkholderiales</taxon>
        <taxon>Comamonadaceae</taxon>
        <taxon>Ottowia</taxon>
    </lineage>
</organism>
<feature type="region of interest" description="Disordered" evidence="1">
    <location>
        <begin position="130"/>
        <end position="167"/>
    </location>
</feature>
<accession>A0ABV2Q7R9</accession>
<name>A0ABV2Q7R9_9BURK</name>
<feature type="compositionally biased region" description="Pro residues" evidence="1">
    <location>
        <begin position="141"/>
        <end position="150"/>
    </location>
</feature>
<gene>
    <name evidence="2" type="ORF">ABIE13_002181</name>
</gene>
<proteinExistence type="predicted"/>
<dbReference type="Proteomes" id="UP001549320">
    <property type="component" value="Unassembled WGS sequence"/>
</dbReference>
<protein>
    <recommendedName>
        <fullName evidence="4">Lipoprotein</fullName>
    </recommendedName>
</protein>
<dbReference type="PROSITE" id="PS51257">
    <property type="entry name" value="PROKAR_LIPOPROTEIN"/>
    <property type="match status" value="1"/>
</dbReference>
<feature type="compositionally biased region" description="Low complexity" evidence="1">
    <location>
        <begin position="157"/>
        <end position="167"/>
    </location>
</feature>
<dbReference type="RefSeq" id="WP_354443148.1">
    <property type="nucleotide sequence ID" value="NZ_JBEPSH010000004.1"/>
</dbReference>
<evidence type="ECO:0008006" key="4">
    <source>
        <dbReference type="Google" id="ProtNLM"/>
    </source>
</evidence>
<evidence type="ECO:0000313" key="2">
    <source>
        <dbReference type="EMBL" id="MET4577070.1"/>
    </source>
</evidence>
<dbReference type="EMBL" id="JBEPSH010000004">
    <property type="protein sequence ID" value="MET4577070.1"/>
    <property type="molecule type" value="Genomic_DNA"/>
</dbReference>
<sequence length="167" mass="17804">MPRGPLSIFRDEGALFKRSLGSFAVILCAASLTACASLRDASRLSYVCPNDLRFEARLYQDMAILEGWRGHAVLARIAGQEGPETSPAYADETVRANFGLGMDGRLARLDYTSIPEPMYCQRVLAPGDNAPAKAAEREGPKAPPPPPDPNAPIQTNIIIGPGPIDGG</sequence>
<comment type="caution">
    <text evidence="2">The sequence shown here is derived from an EMBL/GenBank/DDBJ whole genome shotgun (WGS) entry which is preliminary data.</text>
</comment>
<evidence type="ECO:0000256" key="1">
    <source>
        <dbReference type="SAM" id="MobiDB-lite"/>
    </source>
</evidence>